<dbReference type="CDD" id="cd04235">
    <property type="entry name" value="AAK_CK"/>
    <property type="match status" value="1"/>
</dbReference>
<protein>
    <recommendedName>
        <fullName evidence="4 5">Carbamate kinase</fullName>
    </recommendedName>
</protein>
<dbReference type="STRING" id="1312852.EG19_07660"/>
<comment type="similarity">
    <text evidence="1 5">Belongs to the carbamate kinase family.</text>
</comment>
<dbReference type="NCBIfam" id="TIGR00746">
    <property type="entry name" value="arcC"/>
    <property type="match status" value="1"/>
</dbReference>
<reference evidence="8 9" key="1">
    <citation type="submission" date="2014-04" db="EMBL/GenBank/DDBJ databases">
        <title>The Genome Sequence of Thermoanaerobaculum aquaticum MP-01, The First Cultivated Group 23 Acidobacterium.</title>
        <authorList>
            <person name="Stamps B.W."/>
            <person name="Losey N.A."/>
            <person name="Lawson P.A."/>
            <person name="Stevenson B.S."/>
        </authorList>
    </citation>
    <scope>NUCLEOTIDE SEQUENCE [LARGE SCALE GENOMIC DNA]</scope>
    <source>
        <strain evidence="8 9">MP-01</strain>
    </source>
</reference>
<dbReference type="Proteomes" id="UP000027284">
    <property type="component" value="Unassembled WGS sequence"/>
</dbReference>
<dbReference type="GO" id="GO:0019546">
    <property type="term" value="P:L-arginine deiminase pathway"/>
    <property type="evidence" value="ECO:0007669"/>
    <property type="project" value="TreeGrafter"/>
</dbReference>
<keyword evidence="3 5" id="KW-0418">Kinase</keyword>
<evidence type="ECO:0000313" key="9">
    <source>
        <dbReference type="Proteomes" id="UP000027284"/>
    </source>
</evidence>
<proteinExistence type="inferred from homology"/>
<dbReference type="FunFam" id="3.40.1160.10:FF:000007">
    <property type="entry name" value="Carbamate kinase"/>
    <property type="match status" value="1"/>
</dbReference>
<evidence type="ECO:0000313" key="7">
    <source>
        <dbReference type="EMBL" id="HET46848.1"/>
    </source>
</evidence>
<gene>
    <name evidence="7" type="primary">arcC</name>
    <name evidence="8" type="ORF">EG19_07660</name>
    <name evidence="7" type="ORF">ENQ31_01615</name>
</gene>
<dbReference type="EMBL" id="DSMR01000113">
    <property type="protein sequence ID" value="HET46848.1"/>
    <property type="molecule type" value="Genomic_DNA"/>
</dbReference>
<reference evidence="7" key="2">
    <citation type="journal article" date="2020" name="mSystems">
        <title>Genome- and Community-Level Interaction Insights into Carbon Utilization and Element Cycling Functions of Hydrothermarchaeota in Hydrothermal Sediment.</title>
        <authorList>
            <person name="Zhou Z."/>
            <person name="Liu Y."/>
            <person name="Xu W."/>
            <person name="Pan J."/>
            <person name="Luo Z.H."/>
            <person name="Li M."/>
        </authorList>
    </citation>
    <scope>NUCLEOTIDE SEQUENCE [LARGE SCALE GENOMIC DNA]</scope>
    <source>
        <strain evidence="7">SpSt-299</strain>
    </source>
</reference>
<sequence>MSDARKPIAVIAFGGNALLRPQDHGTQEEQFTLAWKATRWLAEIIHRGYELVIVHGNGPQVGNIMIQVEEAITKIPPQTLDVCVAQTEGSIGYMLQNQLRNRLLEEQIAKPVVTVLTEVEVSREDPAFENPSKPVGPYFTAYRANQLMQEQGWLMVEDAGRGWRKVVPSPVPKRILDVEVVKHLVASGAVVIACGGGGIPVYQDVGGYFRGVEAVIDKDYSASLLAQELCADLFIILTQVPQVAENYGRPNQRWLDRLTVSKAKEMLEAHQFPPGSMGPKIRAAVQFVEKTGKEVLITDAEHLKDALARKAGTFLVPDGKED</sequence>
<dbReference type="PRINTS" id="PR01469">
    <property type="entry name" value="CARBMTKINASE"/>
</dbReference>
<dbReference type="SUPFAM" id="SSF53633">
    <property type="entry name" value="Carbamate kinase-like"/>
    <property type="match status" value="1"/>
</dbReference>
<evidence type="ECO:0000256" key="4">
    <source>
        <dbReference type="NCBIfam" id="TIGR00746"/>
    </source>
</evidence>
<evidence type="ECO:0000313" key="8">
    <source>
        <dbReference type="EMBL" id="KDA53126.1"/>
    </source>
</evidence>
<dbReference type="InterPro" id="IPR001048">
    <property type="entry name" value="Asp/Glu/Uridylate_kinase"/>
</dbReference>
<organism evidence="8 9">
    <name type="scientific">Thermoanaerobaculum aquaticum</name>
    <dbReference type="NCBI Taxonomy" id="1312852"/>
    <lineage>
        <taxon>Bacteria</taxon>
        <taxon>Pseudomonadati</taxon>
        <taxon>Acidobacteriota</taxon>
        <taxon>Thermoanaerobaculia</taxon>
        <taxon>Thermoanaerobaculales</taxon>
        <taxon>Thermoanaerobaculaceae</taxon>
        <taxon>Thermoanaerobaculum</taxon>
    </lineage>
</organism>
<comment type="caution">
    <text evidence="8">The sequence shown here is derived from an EMBL/GenBank/DDBJ whole genome shotgun (WGS) entry which is preliminary data.</text>
</comment>
<dbReference type="Pfam" id="PF00696">
    <property type="entry name" value="AA_kinase"/>
    <property type="match status" value="1"/>
</dbReference>
<dbReference type="PANTHER" id="PTHR30409">
    <property type="entry name" value="CARBAMATE KINASE"/>
    <property type="match status" value="1"/>
</dbReference>
<evidence type="ECO:0000256" key="2">
    <source>
        <dbReference type="ARBA" id="ARBA00022679"/>
    </source>
</evidence>
<evidence type="ECO:0000259" key="6">
    <source>
        <dbReference type="Pfam" id="PF00696"/>
    </source>
</evidence>
<dbReference type="PANTHER" id="PTHR30409:SF1">
    <property type="entry name" value="CARBAMATE KINASE-RELATED"/>
    <property type="match status" value="1"/>
</dbReference>
<dbReference type="OrthoDB" id="9766717at2"/>
<dbReference type="EMBL" id="JMFG01000030">
    <property type="protein sequence ID" value="KDA53126.1"/>
    <property type="molecule type" value="Genomic_DNA"/>
</dbReference>
<dbReference type="InterPro" id="IPR003964">
    <property type="entry name" value="Carb_kinase"/>
</dbReference>
<name>A0A062XYB3_9BACT</name>
<dbReference type="Gene3D" id="3.40.1160.10">
    <property type="entry name" value="Acetylglutamate kinase-like"/>
    <property type="match status" value="1"/>
</dbReference>
<keyword evidence="2 5" id="KW-0808">Transferase</keyword>
<feature type="domain" description="Aspartate/glutamate/uridylate kinase" evidence="6">
    <location>
        <begin position="8"/>
        <end position="299"/>
    </location>
</feature>
<dbReference type="GO" id="GO:0008804">
    <property type="term" value="F:carbamate kinase activity"/>
    <property type="evidence" value="ECO:0007669"/>
    <property type="project" value="UniProtKB-UniRule"/>
</dbReference>
<dbReference type="RefSeq" id="WP_038050214.1">
    <property type="nucleotide sequence ID" value="NZ_JMFG01000030.1"/>
</dbReference>
<dbReference type="InterPro" id="IPR036393">
    <property type="entry name" value="AceGlu_kinase-like_sf"/>
</dbReference>
<dbReference type="PIRSF" id="PIRSF000723">
    <property type="entry name" value="Carbamate_kin"/>
    <property type="match status" value="1"/>
</dbReference>
<dbReference type="NCBIfam" id="NF009007">
    <property type="entry name" value="PRK12352.1"/>
    <property type="match status" value="1"/>
</dbReference>
<evidence type="ECO:0000256" key="3">
    <source>
        <dbReference type="ARBA" id="ARBA00022777"/>
    </source>
</evidence>
<evidence type="ECO:0000256" key="5">
    <source>
        <dbReference type="PIRNR" id="PIRNR000723"/>
    </source>
</evidence>
<dbReference type="AlphaFoldDB" id="A0A062XYB3"/>
<accession>A0A062XYB3</accession>
<keyword evidence="9" id="KW-1185">Reference proteome</keyword>
<dbReference type="GO" id="GO:0005829">
    <property type="term" value="C:cytosol"/>
    <property type="evidence" value="ECO:0007669"/>
    <property type="project" value="TreeGrafter"/>
</dbReference>
<evidence type="ECO:0000256" key="1">
    <source>
        <dbReference type="ARBA" id="ARBA00011066"/>
    </source>
</evidence>